<dbReference type="EMBL" id="QJJM01000004">
    <property type="protein sequence ID" value="PXW77605.1"/>
    <property type="molecule type" value="Genomic_DNA"/>
</dbReference>
<dbReference type="InterPro" id="IPR047197">
    <property type="entry name" value="THYN1-like_EVE"/>
</dbReference>
<keyword evidence="3" id="KW-1185">Reference proteome</keyword>
<dbReference type="Pfam" id="PF01878">
    <property type="entry name" value="EVE"/>
    <property type="match status" value="1"/>
</dbReference>
<evidence type="ECO:0000313" key="2">
    <source>
        <dbReference type="EMBL" id="PXW77605.1"/>
    </source>
</evidence>
<accession>A0A2V3VBR9</accession>
<dbReference type="InterPro" id="IPR015947">
    <property type="entry name" value="PUA-like_sf"/>
</dbReference>
<proteinExistence type="predicted"/>
<dbReference type="PANTHER" id="PTHR14087">
    <property type="entry name" value="THYMOCYTE NUCLEAR PROTEIN 1"/>
    <property type="match status" value="1"/>
</dbReference>
<dbReference type="RefSeq" id="WP_244181662.1">
    <property type="nucleotide sequence ID" value="NZ_QJJM01000004.1"/>
</dbReference>
<dbReference type="InterPro" id="IPR002740">
    <property type="entry name" value="EVE_domain"/>
</dbReference>
<organism evidence="2 3">
    <name type="scientific">Blastomonas natatoria</name>
    <dbReference type="NCBI Taxonomy" id="34015"/>
    <lineage>
        <taxon>Bacteria</taxon>
        <taxon>Pseudomonadati</taxon>
        <taxon>Pseudomonadota</taxon>
        <taxon>Alphaproteobacteria</taxon>
        <taxon>Sphingomonadales</taxon>
        <taxon>Sphingomonadaceae</taxon>
        <taxon>Blastomonas</taxon>
    </lineage>
</organism>
<evidence type="ECO:0000259" key="1">
    <source>
        <dbReference type="Pfam" id="PF01878"/>
    </source>
</evidence>
<gene>
    <name evidence="2" type="ORF">C7451_104100</name>
</gene>
<dbReference type="AlphaFoldDB" id="A0A2V3VBR9"/>
<evidence type="ECO:0000313" key="3">
    <source>
        <dbReference type="Proteomes" id="UP000248014"/>
    </source>
</evidence>
<reference evidence="2 3" key="1">
    <citation type="submission" date="2018-05" db="EMBL/GenBank/DDBJ databases">
        <title>Genomic Encyclopedia of Type Strains, Phase IV (KMG-IV): sequencing the most valuable type-strain genomes for metagenomic binning, comparative biology and taxonomic classification.</title>
        <authorList>
            <person name="Goeker M."/>
        </authorList>
    </citation>
    <scope>NUCLEOTIDE SEQUENCE [LARGE SCALE GENOMIC DNA]</scope>
    <source>
        <strain evidence="2 3">DSM 3183</strain>
    </source>
</reference>
<dbReference type="InterPro" id="IPR052181">
    <property type="entry name" value="5hmC_binding"/>
</dbReference>
<dbReference type="PANTHER" id="PTHR14087:SF7">
    <property type="entry name" value="THYMOCYTE NUCLEAR PROTEIN 1"/>
    <property type="match status" value="1"/>
</dbReference>
<dbReference type="CDD" id="cd21133">
    <property type="entry name" value="EVE"/>
    <property type="match status" value="1"/>
</dbReference>
<dbReference type="Gene3D" id="3.10.590.10">
    <property type="entry name" value="ph1033 like domains"/>
    <property type="match status" value="1"/>
</dbReference>
<protein>
    <submittedName>
        <fullName evidence="2">Putative RNA-binding protein with PUA-like domain</fullName>
    </submittedName>
</protein>
<name>A0A2V3VBR9_9SPHN</name>
<feature type="domain" description="EVE" evidence="1">
    <location>
        <begin position="3"/>
        <end position="132"/>
    </location>
</feature>
<comment type="caution">
    <text evidence="2">The sequence shown here is derived from an EMBL/GenBank/DDBJ whole genome shotgun (WGS) entry which is preliminary data.</text>
</comment>
<dbReference type="SUPFAM" id="SSF88697">
    <property type="entry name" value="PUA domain-like"/>
    <property type="match status" value="1"/>
</dbReference>
<dbReference type="Proteomes" id="UP000248014">
    <property type="component" value="Unassembled WGS sequence"/>
</dbReference>
<sequence length="138" mass="15463">MTQYWLMKSEPEEYGWHDLVRDGEGVWDGVRNAQASNNLKAMREGDLALFYHSRTGLEVVGIMRVSAAAFPDPRDETGRWVAVKVQPVDPLKRPVSLKAIKANPKLADMAILRQSRLSVAGVTCDEWKEILRLAGNAE</sequence>